<dbReference type="AlphaFoldDB" id="A0A7G9YT35"/>
<evidence type="ECO:0000313" key="1">
    <source>
        <dbReference type="EMBL" id="QNO51169.1"/>
    </source>
</evidence>
<protein>
    <recommendedName>
        <fullName evidence="2">YgiT-type zinc finger domain-containing protein</fullName>
    </recommendedName>
</protein>
<name>A0A7G9YT35_9EURY</name>
<gene>
    <name evidence="1" type="ORF">NIPIMIJO_00009</name>
</gene>
<dbReference type="NCBIfam" id="TIGR03831">
    <property type="entry name" value="YgiT_finger"/>
    <property type="match status" value="1"/>
</dbReference>
<dbReference type="EMBL" id="MT631462">
    <property type="protein sequence ID" value="QNO51169.1"/>
    <property type="molecule type" value="Genomic_DNA"/>
</dbReference>
<sequence length="84" mass="9586">MRCVICGSPDIEHKEVEEEIKVGNDIVIVPAKVKVCMNCGERYYDRETMKMLEEVEDKIEKKQLKFELMGKVLKVAGGDVKIKA</sequence>
<dbReference type="InterPro" id="IPR022453">
    <property type="entry name" value="Znf_MqsA-type"/>
</dbReference>
<proteinExistence type="predicted"/>
<organism evidence="1">
    <name type="scientific">Candidatus Methanophagaceae archaeon ANME-1 ERB6</name>
    <dbReference type="NCBI Taxonomy" id="2759912"/>
    <lineage>
        <taxon>Archaea</taxon>
        <taxon>Methanobacteriati</taxon>
        <taxon>Methanobacteriota</taxon>
        <taxon>Stenosarchaea group</taxon>
        <taxon>Methanomicrobia</taxon>
        <taxon>Candidatus Methanophagales</taxon>
        <taxon>Candidatus Methanophagaceae</taxon>
    </lineage>
</organism>
<accession>A0A7G9YT35</accession>
<dbReference type="Gene3D" id="3.10.20.860">
    <property type="match status" value="1"/>
</dbReference>
<evidence type="ECO:0008006" key="2">
    <source>
        <dbReference type="Google" id="ProtNLM"/>
    </source>
</evidence>
<reference evidence="1" key="1">
    <citation type="submission" date="2020-06" db="EMBL/GenBank/DDBJ databases">
        <title>Unique genomic features of the anaerobic methanotrophic archaea.</title>
        <authorList>
            <person name="Chadwick G.L."/>
            <person name="Skennerton C.T."/>
            <person name="Laso-Perez R."/>
            <person name="Leu A.O."/>
            <person name="Speth D.R."/>
            <person name="Yu H."/>
            <person name="Morgan-Lang C."/>
            <person name="Hatzenpichler R."/>
            <person name="Goudeau D."/>
            <person name="Malmstrom R."/>
            <person name="Brazelton W.J."/>
            <person name="Woyke T."/>
            <person name="Hallam S.J."/>
            <person name="Tyson G.W."/>
            <person name="Wegener G."/>
            <person name="Boetius A."/>
            <person name="Orphan V."/>
        </authorList>
    </citation>
    <scope>NUCLEOTIDE SEQUENCE</scope>
</reference>